<feature type="region of interest" description="Disordered" evidence="2">
    <location>
        <begin position="189"/>
        <end position="227"/>
    </location>
</feature>
<proteinExistence type="predicted"/>
<dbReference type="InterPro" id="IPR051342">
    <property type="entry name" value="PDZ_scaffold"/>
</dbReference>
<gene>
    <name evidence="4" type="primary">PDZD2_1</name>
    <name evidence="4" type="ORF">Anas_06952</name>
</gene>
<feature type="domain" description="PDZ" evidence="3">
    <location>
        <begin position="237"/>
        <end position="320"/>
    </location>
</feature>
<organism evidence="4 5">
    <name type="scientific">Armadillidium nasatum</name>
    <dbReference type="NCBI Taxonomy" id="96803"/>
    <lineage>
        <taxon>Eukaryota</taxon>
        <taxon>Metazoa</taxon>
        <taxon>Ecdysozoa</taxon>
        <taxon>Arthropoda</taxon>
        <taxon>Crustacea</taxon>
        <taxon>Multicrustacea</taxon>
        <taxon>Malacostraca</taxon>
        <taxon>Eumalacostraca</taxon>
        <taxon>Peracarida</taxon>
        <taxon>Isopoda</taxon>
        <taxon>Oniscidea</taxon>
        <taxon>Crinocheta</taxon>
        <taxon>Armadillidiidae</taxon>
        <taxon>Armadillidium</taxon>
    </lineage>
</organism>
<name>A0A5N5SYD2_9CRUS</name>
<evidence type="ECO:0000313" key="4">
    <source>
        <dbReference type="EMBL" id="KAB7499223.1"/>
    </source>
</evidence>
<keyword evidence="1" id="KW-0175">Coiled coil</keyword>
<sequence>MKKERITMAKKFLKETSSRQITFVTLKVEGKKSKCSNCTESDPSQWGNWSEENSPEMVTTNKEGLMTDEEKLKAQSECCRHCRRCSSSKENRKRRCSASLKSSRIYQKRNPFSSLCSQVNLYESMFPNDMSLKRTSLDLELLHRRMDRLEQALPELKGLEMNSTNVPDEGINSYRFNKLPRSLSLDRGEPLKYQSDEDDHDSSQNCSGHKRKTPNIPKAPDPTGLPDVSFGNKQFKLIRIVKENDGDELGLLINGKRKTQGYFVTFIEEGSVVHKDGRLRLQDEVVNVNGRRLKGVPLEEAEQILKSTPKDVDIVIARMATDQDLKSVRNRYGKSNSCETLLDSPKEKGTKLNDDSEEMETKCIIHTLRPKTPSSERCSEFTSCNSEIVEQGHDVKEAENYEFKKNWSKSSDTKDIKSFHLSLSNSTTSLNILTSGEMDLGNRSGTSPCAVKFSETFPLSYFDTYSKLQRHVVTRRLNCMSPTSTLPRRPKSLSSVMLHTVTFEKGEGKKGLGFSIVGGRDSPKGNIGIFVKTIFQNGQAAEEGTLREGDEILAINGKYLSGASHSEVISIFRGIRTGKIVLHISRRSQLRKKCLKTKSFDDLDKSEDSDLEFRKS</sequence>
<dbReference type="PANTHER" id="PTHR19964">
    <property type="entry name" value="MULTIPLE PDZ DOMAIN PROTEIN"/>
    <property type="match status" value="1"/>
</dbReference>
<dbReference type="SMART" id="SM00228">
    <property type="entry name" value="PDZ"/>
    <property type="match status" value="2"/>
</dbReference>
<evidence type="ECO:0000256" key="2">
    <source>
        <dbReference type="SAM" id="MobiDB-lite"/>
    </source>
</evidence>
<accession>A0A5N5SYD2</accession>
<comment type="caution">
    <text evidence="4">The sequence shown here is derived from an EMBL/GenBank/DDBJ whole genome shotgun (WGS) entry which is preliminary data.</text>
</comment>
<keyword evidence="5" id="KW-1185">Reference proteome</keyword>
<dbReference type="Proteomes" id="UP000326759">
    <property type="component" value="Unassembled WGS sequence"/>
</dbReference>
<evidence type="ECO:0000259" key="3">
    <source>
        <dbReference type="PROSITE" id="PS50106"/>
    </source>
</evidence>
<protein>
    <submittedName>
        <fullName evidence="4">PDZ domain-containing protein 2</fullName>
    </submittedName>
</protein>
<evidence type="ECO:0000313" key="5">
    <source>
        <dbReference type="Proteomes" id="UP000326759"/>
    </source>
</evidence>
<feature type="domain" description="PDZ" evidence="3">
    <location>
        <begin position="500"/>
        <end position="573"/>
    </location>
</feature>
<dbReference type="Gene3D" id="2.30.42.10">
    <property type="match status" value="2"/>
</dbReference>
<dbReference type="InterPro" id="IPR036034">
    <property type="entry name" value="PDZ_sf"/>
</dbReference>
<dbReference type="EMBL" id="SEYY01018565">
    <property type="protein sequence ID" value="KAB7499223.1"/>
    <property type="molecule type" value="Genomic_DNA"/>
</dbReference>
<evidence type="ECO:0000256" key="1">
    <source>
        <dbReference type="SAM" id="Coils"/>
    </source>
</evidence>
<feature type="compositionally biased region" description="Basic and acidic residues" evidence="2">
    <location>
        <begin position="344"/>
        <end position="355"/>
    </location>
</feature>
<dbReference type="SUPFAM" id="SSF50156">
    <property type="entry name" value="PDZ domain-like"/>
    <property type="match status" value="2"/>
</dbReference>
<dbReference type="OrthoDB" id="6022711at2759"/>
<reference evidence="4 5" key="1">
    <citation type="journal article" date="2019" name="PLoS Biol.">
        <title>Sex chromosomes control vertical transmission of feminizing Wolbachia symbionts in an isopod.</title>
        <authorList>
            <person name="Becking T."/>
            <person name="Chebbi M.A."/>
            <person name="Giraud I."/>
            <person name="Moumen B."/>
            <person name="Laverre T."/>
            <person name="Caubet Y."/>
            <person name="Peccoud J."/>
            <person name="Gilbert C."/>
            <person name="Cordaux R."/>
        </authorList>
    </citation>
    <scope>NUCLEOTIDE SEQUENCE [LARGE SCALE GENOMIC DNA]</scope>
    <source>
        <strain evidence="4">ANa2</strain>
        <tissue evidence="4">Whole body excluding digestive tract and cuticle</tissue>
    </source>
</reference>
<dbReference type="InterPro" id="IPR001478">
    <property type="entry name" value="PDZ"/>
</dbReference>
<feature type="region of interest" description="Disordered" evidence="2">
    <location>
        <begin position="336"/>
        <end position="355"/>
    </location>
</feature>
<dbReference type="CDD" id="cd06759">
    <property type="entry name" value="PDZ3_PDZD2-PDZ1_hPro-IL-16-like"/>
    <property type="match status" value="1"/>
</dbReference>
<dbReference type="PANTHER" id="PTHR19964:SF97">
    <property type="entry name" value="PDZ DOMAIN-CONTAINING PROTEIN"/>
    <property type="match status" value="1"/>
</dbReference>
<dbReference type="AlphaFoldDB" id="A0A5N5SYD2"/>
<dbReference type="Pfam" id="PF00595">
    <property type="entry name" value="PDZ"/>
    <property type="match status" value="2"/>
</dbReference>
<feature type="coiled-coil region" evidence="1">
    <location>
        <begin position="132"/>
        <end position="159"/>
    </location>
</feature>
<dbReference type="PROSITE" id="PS50106">
    <property type="entry name" value="PDZ"/>
    <property type="match status" value="2"/>
</dbReference>